<keyword evidence="5 8" id="KW-0406">Ion transport</keyword>
<evidence type="ECO:0000259" key="11">
    <source>
        <dbReference type="Pfam" id="PF07885"/>
    </source>
</evidence>
<keyword evidence="2 8" id="KW-0813">Transport</keyword>
<evidence type="ECO:0000313" key="13">
    <source>
        <dbReference type="RefSeq" id="XP_006816185.1"/>
    </source>
</evidence>
<dbReference type="SUPFAM" id="SSF81324">
    <property type="entry name" value="Voltage-gated potassium channels"/>
    <property type="match status" value="2"/>
</dbReference>
<evidence type="ECO:0000313" key="12">
    <source>
        <dbReference type="Proteomes" id="UP000694865"/>
    </source>
</evidence>
<keyword evidence="6 10" id="KW-0472">Membrane</keyword>
<feature type="region of interest" description="Disordered" evidence="9">
    <location>
        <begin position="324"/>
        <end position="347"/>
    </location>
</feature>
<dbReference type="Gene3D" id="1.10.287.70">
    <property type="match status" value="2"/>
</dbReference>
<feature type="transmembrane region" description="Helical" evidence="10">
    <location>
        <begin position="75"/>
        <end position="100"/>
    </location>
</feature>
<proteinExistence type="inferred from homology"/>
<evidence type="ECO:0000256" key="1">
    <source>
        <dbReference type="ARBA" id="ARBA00004141"/>
    </source>
</evidence>
<dbReference type="RefSeq" id="XP_006816185.1">
    <property type="nucleotide sequence ID" value="XM_006816122.1"/>
</dbReference>
<dbReference type="PANTHER" id="PTHR11003">
    <property type="entry name" value="POTASSIUM CHANNEL, SUBFAMILY K"/>
    <property type="match status" value="1"/>
</dbReference>
<keyword evidence="4 10" id="KW-1133">Transmembrane helix</keyword>
<evidence type="ECO:0000256" key="10">
    <source>
        <dbReference type="SAM" id="Phobius"/>
    </source>
</evidence>
<dbReference type="InterPro" id="IPR003280">
    <property type="entry name" value="2pore_dom_K_chnl"/>
</dbReference>
<protein>
    <submittedName>
        <fullName evidence="13">Uncharacterized protein LOC102804853</fullName>
    </submittedName>
</protein>
<comment type="similarity">
    <text evidence="8">Belongs to the two pore domain potassium channel (TC 1.A.1.8) family.</text>
</comment>
<dbReference type="Pfam" id="PF07885">
    <property type="entry name" value="Ion_trans_2"/>
    <property type="match status" value="2"/>
</dbReference>
<evidence type="ECO:0000256" key="4">
    <source>
        <dbReference type="ARBA" id="ARBA00022989"/>
    </source>
</evidence>
<evidence type="ECO:0000256" key="7">
    <source>
        <dbReference type="ARBA" id="ARBA00023303"/>
    </source>
</evidence>
<feature type="domain" description="Potassium channel" evidence="11">
    <location>
        <begin position="380"/>
        <end position="452"/>
    </location>
</feature>
<evidence type="ECO:0000256" key="6">
    <source>
        <dbReference type="ARBA" id="ARBA00023136"/>
    </source>
</evidence>
<dbReference type="Proteomes" id="UP000694865">
    <property type="component" value="Unplaced"/>
</dbReference>
<evidence type="ECO:0000256" key="2">
    <source>
        <dbReference type="ARBA" id="ARBA00022448"/>
    </source>
</evidence>
<feature type="compositionally biased region" description="Basic and acidic residues" evidence="9">
    <location>
        <begin position="326"/>
        <end position="338"/>
    </location>
</feature>
<dbReference type="PANTHER" id="PTHR11003:SF330">
    <property type="entry name" value="POTASSIUM CHANNEL DOMAIN-CONTAINING PROTEIN"/>
    <property type="match status" value="1"/>
</dbReference>
<evidence type="ECO:0000256" key="3">
    <source>
        <dbReference type="ARBA" id="ARBA00022692"/>
    </source>
</evidence>
<keyword evidence="7 8" id="KW-0407">Ion channel</keyword>
<gene>
    <name evidence="13" type="primary">LOC102804853</name>
</gene>
<reference evidence="13" key="1">
    <citation type="submission" date="2025-08" db="UniProtKB">
        <authorList>
            <consortium name="RefSeq"/>
        </authorList>
    </citation>
    <scope>IDENTIFICATION</scope>
    <source>
        <tissue evidence="13">Testes</tissue>
    </source>
</reference>
<keyword evidence="3 8" id="KW-0812">Transmembrane</keyword>
<evidence type="ECO:0000256" key="8">
    <source>
        <dbReference type="RuleBase" id="RU003857"/>
    </source>
</evidence>
<feature type="domain" description="Potassium channel" evidence="11">
    <location>
        <begin position="40"/>
        <end position="97"/>
    </location>
</feature>
<comment type="subcellular location">
    <subcellularLocation>
        <location evidence="1">Membrane</location>
        <topology evidence="1">Multi-pass membrane protein</topology>
    </subcellularLocation>
</comment>
<dbReference type="PRINTS" id="PR01333">
    <property type="entry name" value="2POREKCHANEL"/>
</dbReference>
<name>A0ABM0M844_SACKO</name>
<evidence type="ECO:0000256" key="9">
    <source>
        <dbReference type="SAM" id="MobiDB-lite"/>
    </source>
</evidence>
<sequence length="482" mass="53658">MAILNNTGCTYESETFNASGVIEAIYKYEQFVINNYVSAGRPWEFTTGFYLCVTAITTIGYGDVAPNTQTGRIVMVFYCIIGVPLNLLFLSNFGIMVASFTMARFQKMRRAVRKTGKKLSKKINARRGSLATLDLQTGKNESWRDNWKFTSYKDPPGTPPLCTGHVTDQGRDDHYSAYNDNISKYEQSISNGSVANYHTRKCIDETTNNTGTVDYGISDIEANAPNDIRARIDSLEVANDTNDVTRNGSCQTYDNIAYEGEQCKDCANKANGDVKAQYLQPVENGKTGKPINRSDNNNVRPAGVAIQMAHLTNVRDCTAFENHGTQTDDDHGVTRVDESQDSETDAEAQDHLEYVISNPTNDKDVDAAKGKALWTLSTMYVLYTILGAIFFYSTETEWSFIDSLYCTFISLATIGFGDLIPGESVLLDYGALRTIVYLLFTYIGLIIFSACFALSLEKIRHVSRKLRNKVHITGEGRYCCCC</sequence>
<dbReference type="InterPro" id="IPR013099">
    <property type="entry name" value="K_chnl_dom"/>
</dbReference>
<keyword evidence="12" id="KW-1185">Reference proteome</keyword>
<evidence type="ECO:0000256" key="5">
    <source>
        <dbReference type="ARBA" id="ARBA00023065"/>
    </source>
</evidence>
<organism evidence="12 13">
    <name type="scientific">Saccoglossus kowalevskii</name>
    <name type="common">Acorn worm</name>
    <dbReference type="NCBI Taxonomy" id="10224"/>
    <lineage>
        <taxon>Eukaryota</taxon>
        <taxon>Metazoa</taxon>
        <taxon>Hemichordata</taxon>
        <taxon>Enteropneusta</taxon>
        <taxon>Harrimaniidae</taxon>
        <taxon>Saccoglossus</taxon>
    </lineage>
</organism>
<feature type="transmembrane region" description="Helical" evidence="10">
    <location>
        <begin position="435"/>
        <end position="456"/>
    </location>
</feature>
<accession>A0ABM0M844</accession>
<feature type="transmembrane region" description="Helical" evidence="10">
    <location>
        <begin position="372"/>
        <end position="392"/>
    </location>
</feature>
<dbReference type="GeneID" id="102804853"/>